<feature type="transmembrane region" description="Helical" evidence="8">
    <location>
        <begin position="137"/>
        <end position="156"/>
    </location>
</feature>
<evidence type="ECO:0000256" key="2">
    <source>
        <dbReference type="ARBA" id="ARBA00022428"/>
    </source>
</evidence>
<evidence type="ECO:0000313" key="10">
    <source>
        <dbReference type="EMBL" id="GAA4918032.1"/>
    </source>
</evidence>
<dbReference type="InterPro" id="IPR004657">
    <property type="entry name" value="MenA"/>
</dbReference>
<keyword evidence="11" id="KW-1185">Reference proteome</keyword>
<evidence type="ECO:0000256" key="9">
    <source>
        <dbReference type="NCBIfam" id="TIGR00751"/>
    </source>
</evidence>
<feature type="transmembrane region" description="Helical" evidence="8">
    <location>
        <begin position="56"/>
        <end position="74"/>
    </location>
</feature>
<comment type="caution">
    <text evidence="10">The sequence shown here is derived from an EMBL/GenBank/DDBJ whole genome shotgun (WGS) entry which is preliminary data.</text>
</comment>
<dbReference type="InterPro" id="IPR000537">
    <property type="entry name" value="UbiA_prenyltransferase"/>
</dbReference>
<keyword evidence="3 8" id="KW-1003">Cell membrane</keyword>
<gene>
    <name evidence="8" type="primary">menA</name>
    <name evidence="10" type="ORF">GCM10025790_11880</name>
</gene>
<dbReference type="PIRSF" id="PIRSF005355">
    <property type="entry name" value="UBIAD1"/>
    <property type="match status" value="1"/>
</dbReference>
<organism evidence="10 11">
    <name type="scientific">Nesterenkonia rhizosphaerae</name>
    <dbReference type="NCBI Taxonomy" id="1348272"/>
    <lineage>
        <taxon>Bacteria</taxon>
        <taxon>Bacillati</taxon>
        <taxon>Actinomycetota</taxon>
        <taxon>Actinomycetes</taxon>
        <taxon>Micrococcales</taxon>
        <taxon>Micrococcaceae</taxon>
        <taxon>Nesterenkonia</taxon>
    </lineage>
</organism>
<keyword evidence="5 8" id="KW-0812">Transmembrane</keyword>
<name>A0ABP9FVF3_9MICC</name>
<evidence type="ECO:0000256" key="5">
    <source>
        <dbReference type="ARBA" id="ARBA00022692"/>
    </source>
</evidence>
<dbReference type="NCBIfam" id="NF004751">
    <property type="entry name" value="PRK06080.1-3"/>
    <property type="match status" value="1"/>
</dbReference>
<sequence>MATAAQWIAGSRPRTLPMAVAPVLIGAAAAFAQPRHFGWFAYAPLAETTYSPPSEAVTAQLIAALLALVVSLALQVGVNYANDYSDGVRGTDDDRVGPMRLTGSGAAKPAQVKAAAFGSFGVAGLAGLGIVLLTGQWWLIIAGVICVLAAWWYTGGSKPYGYMGLGEIMVFIFFGLVATLGTSYAVIETAAARGVEAEFPLTTALVGAVSHGLIASALLMANNVRDIPTDREAGKLTLAARVGQRPARWGYCLMLVIAVVIPLAFPLTGDSLWFLVVMLSWLVVLRPVRIMWPYRKTLPKGPALIPVLQQTSVVGLVFAATYTAALLLQANV</sequence>
<dbReference type="Pfam" id="PF01040">
    <property type="entry name" value="UbiA"/>
    <property type="match status" value="1"/>
</dbReference>
<keyword evidence="7 8" id="KW-0472">Membrane</keyword>
<comment type="catalytic activity">
    <reaction evidence="8">
        <text>an all-trans-polyprenyl diphosphate + 1,4-dihydroxy-2-naphthoate + H(+) = a 2-demethylmenaquinol + CO2 + diphosphate</text>
        <dbReference type="Rhea" id="RHEA:26478"/>
        <dbReference type="Rhea" id="RHEA-COMP:9563"/>
        <dbReference type="Rhea" id="RHEA-COMP:9564"/>
        <dbReference type="ChEBI" id="CHEBI:11173"/>
        <dbReference type="ChEBI" id="CHEBI:15378"/>
        <dbReference type="ChEBI" id="CHEBI:16526"/>
        <dbReference type="ChEBI" id="CHEBI:33019"/>
        <dbReference type="ChEBI" id="CHEBI:55437"/>
        <dbReference type="ChEBI" id="CHEBI:58914"/>
        <dbReference type="EC" id="2.5.1.74"/>
    </reaction>
</comment>
<feature type="transmembrane region" description="Helical" evidence="8">
    <location>
        <begin position="168"/>
        <end position="187"/>
    </location>
</feature>
<evidence type="ECO:0000256" key="6">
    <source>
        <dbReference type="ARBA" id="ARBA00022989"/>
    </source>
</evidence>
<feature type="transmembrane region" description="Helical" evidence="8">
    <location>
        <begin position="199"/>
        <end position="221"/>
    </location>
</feature>
<dbReference type="EMBL" id="BAABLW010000007">
    <property type="protein sequence ID" value="GAA4918032.1"/>
    <property type="molecule type" value="Genomic_DNA"/>
</dbReference>
<evidence type="ECO:0000256" key="3">
    <source>
        <dbReference type="ARBA" id="ARBA00022475"/>
    </source>
</evidence>
<comment type="similarity">
    <text evidence="8">Belongs to the MenA family. Type 1 subfamily.</text>
</comment>
<comment type="subcellular location">
    <subcellularLocation>
        <location evidence="8">Cell membrane</location>
        <topology evidence="8">Multi-pass membrane protein</topology>
    </subcellularLocation>
    <subcellularLocation>
        <location evidence="1">Membrane</location>
        <topology evidence="1">Multi-pass membrane protein</topology>
    </subcellularLocation>
</comment>
<proteinExistence type="inferred from homology"/>
<dbReference type="CDD" id="cd13962">
    <property type="entry name" value="PT_UbiA_UBIAD1"/>
    <property type="match status" value="1"/>
</dbReference>
<evidence type="ECO:0000256" key="7">
    <source>
        <dbReference type="ARBA" id="ARBA00023136"/>
    </source>
</evidence>
<evidence type="ECO:0000256" key="1">
    <source>
        <dbReference type="ARBA" id="ARBA00004141"/>
    </source>
</evidence>
<dbReference type="PANTHER" id="PTHR13929">
    <property type="entry name" value="1,4-DIHYDROXY-2-NAPHTHOATE OCTAPRENYLTRANSFERASE"/>
    <property type="match status" value="1"/>
</dbReference>
<feature type="transmembrane region" description="Helical" evidence="8">
    <location>
        <begin position="249"/>
        <end position="267"/>
    </location>
</feature>
<dbReference type="PANTHER" id="PTHR13929:SF0">
    <property type="entry name" value="UBIA PRENYLTRANSFERASE DOMAIN-CONTAINING PROTEIN 1"/>
    <property type="match status" value="1"/>
</dbReference>
<dbReference type="EC" id="2.5.1.74" evidence="8 9"/>
<dbReference type="RefSeq" id="WP_345477156.1">
    <property type="nucleotide sequence ID" value="NZ_BAABLW010000007.1"/>
</dbReference>
<protein>
    <recommendedName>
        <fullName evidence="8 9">1,4-dihydroxy-2-naphthoate octaprenyltransferase</fullName>
        <shortName evidence="8">DHNA-octaprenyltransferase</shortName>
        <ecNumber evidence="8 9">2.5.1.74</ecNumber>
    </recommendedName>
</protein>
<comment type="pathway">
    <text evidence="8">Quinol/quinone metabolism; menaquinone biosynthesis; menaquinol from 1,4-dihydroxy-2-naphthoate: step 1/2.</text>
</comment>
<keyword evidence="2 8" id="KW-0474">Menaquinone biosynthesis</keyword>
<keyword evidence="4 8" id="KW-0808">Transferase</keyword>
<evidence type="ECO:0000313" key="11">
    <source>
        <dbReference type="Proteomes" id="UP001500368"/>
    </source>
</evidence>
<feature type="transmembrane region" description="Helical" evidence="8">
    <location>
        <begin position="273"/>
        <end position="292"/>
    </location>
</feature>
<comment type="function">
    <text evidence="8">Conversion of 1,4-dihydroxy-2-naphthoate (DHNA) to demethylmenaquinone (DMK).</text>
</comment>
<evidence type="ECO:0000256" key="8">
    <source>
        <dbReference type="HAMAP-Rule" id="MF_01937"/>
    </source>
</evidence>
<dbReference type="NCBIfam" id="TIGR00751">
    <property type="entry name" value="menA"/>
    <property type="match status" value="1"/>
</dbReference>
<keyword evidence="6 8" id="KW-1133">Transmembrane helix</keyword>
<feature type="transmembrane region" description="Helical" evidence="8">
    <location>
        <begin position="114"/>
        <end position="131"/>
    </location>
</feature>
<dbReference type="HAMAP" id="MF_01937">
    <property type="entry name" value="MenA_1"/>
    <property type="match status" value="1"/>
</dbReference>
<evidence type="ECO:0000256" key="4">
    <source>
        <dbReference type="ARBA" id="ARBA00022679"/>
    </source>
</evidence>
<dbReference type="Proteomes" id="UP001500368">
    <property type="component" value="Unassembled WGS sequence"/>
</dbReference>
<accession>A0ABP9FVF3</accession>
<dbReference type="InterPro" id="IPR026046">
    <property type="entry name" value="UBIAD1"/>
</dbReference>
<feature type="transmembrane region" description="Helical" evidence="8">
    <location>
        <begin position="304"/>
        <end position="328"/>
    </location>
</feature>
<reference evidence="11" key="1">
    <citation type="journal article" date="2019" name="Int. J. Syst. Evol. Microbiol.">
        <title>The Global Catalogue of Microorganisms (GCM) 10K type strain sequencing project: providing services to taxonomists for standard genome sequencing and annotation.</title>
        <authorList>
            <consortium name="The Broad Institute Genomics Platform"/>
            <consortium name="The Broad Institute Genome Sequencing Center for Infectious Disease"/>
            <person name="Wu L."/>
            <person name="Ma J."/>
        </authorList>
    </citation>
    <scope>NUCLEOTIDE SEQUENCE [LARGE SCALE GENOMIC DNA]</scope>
    <source>
        <strain evidence="11">JCM 19129</strain>
    </source>
</reference>